<comment type="caution">
    <text evidence="2">The sequence shown here is derived from an EMBL/GenBank/DDBJ whole genome shotgun (WGS) entry which is preliminary data.</text>
</comment>
<reference evidence="2" key="1">
    <citation type="submission" date="2019-12" db="EMBL/GenBank/DDBJ databases">
        <title>Genome sequencing and annotation of Brassica cretica.</title>
        <authorList>
            <person name="Studholme D.J."/>
            <person name="Sarris P.F."/>
        </authorList>
    </citation>
    <scope>NUCLEOTIDE SEQUENCE</scope>
    <source>
        <strain evidence="2">PFS-001/15</strain>
        <tissue evidence="2">Leaf</tissue>
    </source>
</reference>
<feature type="region of interest" description="Disordered" evidence="1">
    <location>
        <begin position="24"/>
        <end position="43"/>
    </location>
</feature>
<proteinExistence type="predicted"/>
<dbReference type="EMBL" id="QGKW02002005">
    <property type="protein sequence ID" value="KAF2543733.1"/>
    <property type="molecule type" value="Genomic_DNA"/>
</dbReference>
<sequence length="274" mass="29706">MLLRPKSARVDYEKNLKPCNKKLEDEELDESVPEVNGGDYNEDGREVSGRLLLNATSGTHFYFRQRQTQVRPSSDLGVGDVNCSTSSTKYEGVKKIEVVTVFELNAYVVNSTPQVKSLTVSSSILAGAAYPALMGSLPACSDLTSVGVVRYRVELCISDGTESAVFVVFYAEISWLTNVRAAEISELMGVGVGDCRGRGSTISAKYCRKNVHFPVGATVSHIFDRISVPSQQHLRFMGPSAAEATSDELNSGRIIADEQQLPGAGCPLKKARTE</sequence>
<evidence type="ECO:0000313" key="3">
    <source>
        <dbReference type="Proteomes" id="UP000712281"/>
    </source>
</evidence>
<evidence type="ECO:0000313" key="2">
    <source>
        <dbReference type="EMBL" id="KAF2543733.1"/>
    </source>
</evidence>
<gene>
    <name evidence="2" type="ORF">F2Q68_00032018</name>
</gene>
<dbReference type="AlphaFoldDB" id="A0A8S9GCM0"/>
<name>A0A8S9GCM0_BRACR</name>
<evidence type="ECO:0000256" key="1">
    <source>
        <dbReference type="SAM" id="MobiDB-lite"/>
    </source>
</evidence>
<dbReference type="Proteomes" id="UP000712281">
    <property type="component" value="Unassembled WGS sequence"/>
</dbReference>
<organism evidence="2 3">
    <name type="scientific">Brassica cretica</name>
    <name type="common">Mustard</name>
    <dbReference type="NCBI Taxonomy" id="69181"/>
    <lineage>
        <taxon>Eukaryota</taxon>
        <taxon>Viridiplantae</taxon>
        <taxon>Streptophyta</taxon>
        <taxon>Embryophyta</taxon>
        <taxon>Tracheophyta</taxon>
        <taxon>Spermatophyta</taxon>
        <taxon>Magnoliopsida</taxon>
        <taxon>eudicotyledons</taxon>
        <taxon>Gunneridae</taxon>
        <taxon>Pentapetalae</taxon>
        <taxon>rosids</taxon>
        <taxon>malvids</taxon>
        <taxon>Brassicales</taxon>
        <taxon>Brassicaceae</taxon>
        <taxon>Brassiceae</taxon>
        <taxon>Brassica</taxon>
    </lineage>
</organism>
<accession>A0A8S9GCM0</accession>
<protein>
    <submittedName>
        <fullName evidence="2">Uncharacterized protein</fullName>
    </submittedName>
</protein>